<dbReference type="PROSITE" id="PS00675">
    <property type="entry name" value="SIGMA54_INTERACT_1"/>
    <property type="match status" value="1"/>
</dbReference>
<evidence type="ECO:0000256" key="7">
    <source>
        <dbReference type="ARBA" id="ARBA00022967"/>
    </source>
</evidence>
<feature type="domain" description="ABC transporter" evidence="9">
    <location>
        <begin position="5"/>
        <end position="233"/>
    </location>
</feature>
<evidence type="ECO:0000259" key="9">
    <source>
        <dbReference type="PROSITE" id="PS50893"/>
    </source>
</evidence>
<dbReference type="PROSITE" id="PS00211">
    <property type="entry name" value="ABC_TRANSPORTER_1"/>
    <property type="match status" value="1"/>
</dbReference>
<dbReference type="PANTHER" id="PTHR43553:SF19">
    <property type="entry name" value="HMP_THIAMINE IMPORT ATP-BINDING PROTEIN YKOD-RELATED"/>
    <property type="match status" value="1"/>
</dbReference>
<evidence type="ECO:0000256" key="8">
    <source>
        <dbReference type="ARBA" id="ARBA00023136"/>
    </source>
</evidence>
<sequence length="531" mass="60463">MVEILRFKDYSFQYYNSQRFSLNKIDFALNKGDFVVMIGETGSGKSTLLKQLLPIADGKSSGSIETELLRDTNHFAYVSQFVDNQLIMETPRDELKFILDNQGQSDNEIGLRIAEIASFLGIINLLDEPIKNLSGGQKQLINLASALILKPQVLLLDEPTSQLDPIAAEKLLQMVHKVNVEFDMTIVLVEHKLDQVIQYTNRLAVMEAGHLIVDQSTSKALQTIFVNSRYQNYLTQIDRLFLELNLPEQVSLPLNNKELSSIIHHHQAELQFKDNNISIQSDRELFSVSQLNFRFKYNGNNIVDNISFKLMKGLSYCVVGPNGMGKTTLLKVITQQLQKQSGHILFAGQKLTQDFYRNVFVLPQDPATLFAKDTVAKEVEFQIELSQSQQTIENVLEVFSLKGLEDVSPYDLSGGQQEFLALALGFIKNPQILFLDEPTKGLDPNKRMELGRRLKEFQEKGGTVFVNSHDLLFAAQYFDQIAMMFDGKLSDFNSPQAFFSHRYFYTTEINKALRDIFPKALSWKDIEHFES</sequence>
<dbReference type="InterPro" id="IPR050095">
    <property type="entry name" value="ECF_ABC_transporter_ATP-bd"/>
</dbReference>
<evidence type="ECO:0000256" key="3">
    <source>
        <dbReference type="ARBA" id="ARBA00022448"/>
    </source>
</evidence>
<dbReference type="GO" id="GO:0043190">
    <property type="term" value="C:ATP-binding cassette (ABC) transporter complex"/>
    <property type="evidence" value="ECO:0007669"/>
    <property type="project" value="TreeGrafter"/>
</dbReference>
<dbReference type="GO" id="GO:0005524">
    <property type="term" value="F:ATP binding"/>
    <property type="evidence" value="ECO:0007669"/>
    <property type="project" value="UniProtKB-KW"/>
</dbReference>
<name>A0A5B7T3K0_9LACO</name>
<evidence type="ECO:0000256" key="5">
    <source>
        <dbReference type="ARBA" id="ARBA00022741"/>
    </source>
</evidence>
<comment type="similarity">
    <text evidence="2">Belongs to the ABC transporter superfamily.</text>
</comment>
<keyword evidence="5" id="KW-0547">Nucleotide-binding</keyword>
<keyword evidence="7" id="KW-1278">Translocase</keyword>
<comment type="subcellular location">
    <subcellularLocation>
        <location evidence="1">Cell membrane</location>
        <topology evidence="1">Peripheral membrane protein</topology>
    </subcellularLocation>
</comment>
<dbReference type="STRING" id="1423818.FC88_GL000682"/>
<protein>
    <submittedName>
        <fullName evidence="10">ATP-binding cassette domain-containing protein</fullName>
    </submittedName>
</protein>
<dbReference type="InterPro" id="IPR027417">
    <property type="entry name" value="P-loop_NTPase"/>
</dbReference>
<dbReference type="InterPro" id="IPR025662">
    <property type="entry name" value="Sigma_54_int_dom_ATP-bd_1"/>
</dbReference>
<dbReference type="Proteomes" id="UP000310673">
    <property type="component" value="Chromosome"/>
</dbReference>
<organism evidence="10 11">
    <name type="scientific">Companilactobacillus futsaii</name>
    <dbReference type="NCBI Taxonomy" id="938155"/>
    <lineage>
        <taxon>Bacteria</taxon>
        <taxon>Bacillati</taxon>
        <taxon>Bacillota</taxon>
        <taxon>Bacilli</taxon>
        <taxon>Lactobacillales</taxon>
        <taxon>Lactobacillaceae</taxon>
        <taxon>Companilactobacillus</taxon>
    </lineage>
</organism>
<reference evidence="10 11" key="1">
    <citation type="submission" date="2019-05" db="EMBL/GenBank/DDBJ databases">
        <title>Genome Sequence of Lactobacillus futsaii Y97, a Potential Probiotic Strain Isolated from the Futsai of Taiwan.</title>
        <authorList>
            <person name="Du X."/>
        </authorList>
    </citation>
    <scope>NUCLEOTIDE SEQUENCE [LARGE SCALE GENOMIC DNA]</scope>
    <source>
        <strain evidence="10 11">Y97</strain>
    </source>
</reference>
<evidence type="ECO:0000256" key="1">
    <source>
        <dbReference type="ARBA" id="ARBA00004202"/>
    </source>
</evidence>
<evidence type="ECO:0000313" key="11">
    <source>
        <dbReference type="Proteomes" id="UP000310673"/>
    </source>
</evidence>
<dbReference type="EMBL" id="CP040736">
    <property type="protein sequence ID" value="QCX25140.1"/>
    <property type="molecule type" value="Genomic_DNA"/>
</dbReference>
<dbReference type="InterPro" id="IPR003439">
    <property type="entry name" value="ABC_transporter-like_ATP-bd"/>
</dbReference>
<keyword evidence="8" id="KW-0472">Membrane</keyword>
<evidence type="ECO:0000256" key="2">
    <source>
        <dbReference type="ARBA" id="ARBA00005417"/>
    </source>
</evidence>
<keyword evidence="6 10" id="KW-0067">ATP-binding</keyword>
<dbReference type="InterPro" id="IPR003593">
    <property type="entry name" value="AAA+_ATPase"/>
</dbReference>
<evidence type="ECO:0000313" key="10">
    <source>
        <dbReference type="EMBL" id="QCX25140.1"/>
    </source>
</evidence>
<dbReference type="InterPro" id="IPR015856">
    <property type="entry name" value="ABC_transpr_CbiO/EcfA_su"/>
</dbReference>
<dbReference type="PROSITE" id="PS50893">
    <property type="entry name" value="ABC_TRANSPORTER_2"/>
    <property type="match status" value="2"/>
</dbReference>
<dbReference type="PANTHER" id="PTHR43553">
    <property type="entry name" value="HEAVY METAL TRANSPORTER"/>
    <property type="match status" value="1"/>
</dbReference>
<dbReference type="InterPro" id="IPR017871">
    <property type="entry name" value="ABC_transporter-like_CS"/>
</dbReference>
<dbReference type="AlphaFoldDB" id="A0A5B7T3K0"/>
<evidence type="ECO:0000256" key="4">
    <source>
        <dbReference type="ARBA" id="ARBA00022475"/>
    </source>
</evidence>
<dbReference type="CDD" id="cd03225">
    <property type="entry name" value="ABC_cobalt_CbiO_domain1"/>
    <property type="match status" value="2"/>
</dbReference>
<dbReference type="RefSeq" id="WP_057814414.1">
    <property type="nucleotide sequence ID" value="NZ_CP040736.1"/>
</dbReference>
<gene>
    <name evidence="10" type="ORF">FG051_08440</name>
</gene>
<feature type="domain" description="ABC transporter" evidence="9">
    <location>
        <begin position="288"/>
        <end position="511"/>
    </location>
</feature>
<dbReference type="Gene3D" id="3.40.50.300">
    <property type="entry name" value="P-loop containing nucleotide triphosphate hydrolases"/>
    <property type="match status" value="2"/>
</dbReference>
<dbReference type="SMART" id="SM00382">
    <property type="entry name" value="AAA"/>
    <property type="match status" value="2"/>
</dbReference>
<dbReference type="GO" id="GO:0042626">
    <property type="term" value="F:ATPase-coupled transmembrane transporter activity"/>
    <property type="evidence" value="ECO:0007669"/>
    <property type="project" value="TreeGrafter"/>
</dbReference>
<accession>A0A5B7T3K0</accession>
<dbReference type="GO" id="GO:0016887">
    <property type="term" value="F:ATP hydrolysis activity"/>
    <property type="evidence" value="ECO:0007669"/>
    <property type="project" value="InterPro"/>
</dbReference>
<dbReference type="KEGG" id="lft:FG051_08440"/>
<evidence type="ECO:0000256" key="6">
    <source>
        <dbReference type="ARBA" id="ARBA00022840"/>
    </source>
</evidence>
<keyword evidence="3" id="KW-0813">Transport</keyword>
<dbReference type="Pfam" id="PF00005">
    <property type="entry name" value="ABC_tran"/>
    <property type="match status" value="2"/>
</dbReference>
<dbReference type="SUPFAM" id="SSF52540">
    <property type="entry name" value="P-loop containing nucleoside triphosphate hydrolases"/>
    <property type="match status" value="2"/>
</dbReference>
<keyword evidence="4" id="KW-1003">Cell membrane</keyword>
<proteinExistence type="inferred from homology"/>